<reference evidence="2 3" key="1">
    <citation type="submission" date="2024-10" db="EMBL/GenBank/DDBJ databases">
        <title>The Natural Products Discovery Center: Release of the First 8490 Sequenced Strains for Exploring Actinobacteria Biosynthetic Diversity.</title>
        <authorList>
            <person name="Kalkreuter E."/>
            <person name="Kautsar S.A."/>
            <person name="Yang D."/>
            <person name="Bader C.D."/>
            <person name="Teijaro C.N."/>
            <person name="Fluegel L."/>
            <person name="Davis C.M."/>
            <person name="Simpson J.R."/>
            <person name="Lauterbach L."/>
            <person name="Steele A.D."/>
            <person name="Gui C."/>
            <person name="Meng S."/>
            <person name="Li G."/>
            <person name="Viehrig K."/>
            <person name="Ye F."/>
            <person name="Su P."/>
            <person name="Kiefer A.F."/>
            <person name="Nichols A."/>
            <person name="Cepeda A.J."/>
            <person name="Yan W."/>
            <person name="Fan B."/>
            <person name="Jiang Y."/>
            <person name="Adhikari A."/>
            <person name="Zheng C.-J."/>
            <person name="Schuster L."/>
            <person name="Cowan T.M."/>
            <person name="Smanski M.J."/>
            <person name="Chevrette M.G."/>
            <person name="De Carvalho L.P.S."/>
            <person name="Shen B."/>
        </authorList>
    </citation>
    <scope>NUCLEOTIDE SEQUENCE [LARGE SCALE GENOMIC DNA]</scope>
    <source>
        <strain evidence="2 3">NPDC021253</strain>
    </source>
</reference>
<dbReference type="EMBL" id="JBIRPU010000008">
    <property type="protein sequence ID" value="MFI0793826.1"/>
    <property type="molecule type" value="Genomic_DNA"/>
</dbReference>
<protein>
    <submittedName>
        <fullName evidence="2">NADPH-dependent FMN reductase</fullName>
        <ecNumber evidence="2">1.-.-.-</ecNumber>
    </submittedName>
</protein>
<dbReference type="InterPro" id="IPR050712">
    <property type="entry name" value="NAD(P)H-dep_reductase"/>
</dbReference>
<dbReference type="Gene3D" id="3.40.50.360">
    <property type="match status" value="1"/>
</dbReference>
<keyword evidence="2" id="KW-0560">Oxidoreductase</keyword>
<comment type="caution">
    <text evidence="2">The sequence shown here is derived from an EMBL/GenBank/DDBJ whole genome shotgun (WGS) entry which is preliminary data.</text>
</comment>
<dbReference type="SUPFAM" id="SSF52218">
    <property type="entry name" value="Flavoproteins"/>
    <property type="match status" value="1"/>
</dbReference>
<proteinExistence type="predicted"/>
<feature type="domain" description="NADPH-dependent FMN reductase-like" evidence="1">
    <location>
        <begin position="2"/>
        <end position="148"/>
    </location>
</feature>
<dbReference type="GO" id="GO:0016491">
    <property type="term" value="F:oxidoreductase activity"/>
    <property type="evidence" value="ECO:0007669"/>
    <property type="project" value="UniProtKB-KW"/>
</dbReference>
<dbReference type="Proteomes" id="UP001611075">
    <property type="component" value="Unassembled WGS sequence"/>
</dbReference>
<evidence type="ECO:0000259" key="1">
    <source>
        <dbReference type="Pfam" id="PF03358"/>
    </source>
</evidence>
<dbReference type="PANTHER" id="PTHR30543:SF21">
    <property type="entry name" value="NAD(P)H-DEPENDENT FMN REDUCTASE LOT6"/>
    <property type="match status" value="1"/>
</dbReference>
<dbReference type="InterPro" id="IPR029039">
    <property type="entry name" value="Flavoprotein-like_sf"/>
</dbReference>
<sequence>MIKIGIILGSTRPGRNGEAVARWVLEQASRRTDATFDLIDLAEHHLPALDEPVPPARGQYTNEHTKAWARIVAQYDGYVIVTPEYNHSAPGVLKNALDRVYGEWNNKAAAFVSYGAQGGVRAVEQLRVTLSALQIAHVSAQVSLGLATDFVRFREFKPSDHQHGVLAGTLDQLITWSTAMATIRQSAEIAS</sequence>
<dbReference type="InterPro" id="IPR005025">
    <property type="entry name" value="FMN_Rdtase-like_dom"/>
</dbReference>
<dbReference type="EC" id="1.-.-.-" evidence="2"/>
<evidence type="ECO:0000313" key="2">
    <source>
        <dbReference type="EMBL" id="MFI0793826.1"/>
    </source>
</evidence>
<keyword evidence="3" id="KW-1185">Reference proteome</keyword>
<organism evidence="2 3">
    <name type="scientific">Micromonospora rubida</name>
    <dbReference type="NCBI Taxonomy" id="2697657"/>
    <lineage>
        <taxon>Bacteria</taxon>
        <taxon>Bacillati</taxon>
        <taxon>Actinomycetota</taxon>
        <taxon>Actinomycetes</taxon>
        <taxon>Micromonosporales</taxon>
        <taxon>Micromonosporaceae</taxon>
        <taxon>Micromonospora</taxon>
    </lineage>
</organism>
<accession>A0ABW7SLR5</accession>
<dbReference type="PANTHER" id="PTHR30543">
    <property type="entry name" value="CHROMATE REDUCTASE"/>
    <property type="match status" value="1"/>
</dbReference>
<dbReference type="Pfam" id="PF03358">
    <property type="entry name" value="FMN_red"/>
    <property type="match status" value="1"/>
</dbReference>
<gene>
    <name evidence="2" type="ORF">ACH4OY_14205</name>
</gene>
<evidence type="ECO:0000313" key="3">
    <source>
        <dbReference type="Proteomes" id="UP001611075"/>
    </source>
</evidence>
<dbReference type="RefSeq" id="WP_396679602.1">
    <property type="nucleotide sequence ID" value="NZ_JBIRPU010000008.1"/>
</dbReference>
<name>A0ABW7SLR5_9ACTN</name>